<keyword evidence="10" id="KW-1185">Reference proteome</keyword>
<organism evidence="9 10">
    <name type="scientific">Caenorhabditis bovis</name>
    <dbReference type="NCBI Taxonomy" id="2654633"/>
    <lineage>
        <taxon>Eukaryota</taxon>
        <taxon>Metazoa</taxon>
        <taxon>Ecdysozoa</taxon>
        <taxon>Nematoda</taxon>
        <taxon>Chromadorea</taxon>
        <taxon>Rhabditida</taxon>
        <taxon>Rhabditina</taxon>
        <taxon>Rhabditomorpha</taxon>
        <taxon>Rhabditoidea</taxon>
        <taxon>Rhabditidae</taxon>
        <taxon>Peloderinae</taxon>
        <taxon>Caenorhabditis</taxon>
    </lineage>
</organism>
<dbReference type="GO" id="GO:0005524">
    <property type="term" value="F:ATP binding"/>
    <property type="evidence" value="ECO:0007669"/>
    <property type="project" value="UniProtKB-UniRule"/>
</dbReference>
<feature type="compositionally biased region" description="Low complexity" evidence="7">
    <location>
        <begin position="353"/>
        <end position="365"/>
    </location>
</feature>
<feature type="binding site" evidence="6">
    <location>
        <position position="50"/>
    </location>
    <ligand>
        <name>ATP</name>
        <dbReference type="ChEBI" id="CHEBI:30616"/>
    </ligand>
</feature>
<dbReference type="Pfam" id="PF00069">
    <property type="entry name" value="Pkinase"/>
    <property type="match status" value="3"/>
</dbReference>
<feature type="binding site" evidence="6">
    <location>
        <position position="437"/>
    </location>
    <ligand>
        <name>ATP</name>
        <dbReference type="ChEBI" id="CHEBI:30616"/>
    </ligand>
</feature>
<evidence type="ECO:0000259" key="8">
    <source>
        <dbReference type="PROSITE" id="PS50011"/>
    </source>
</evidence>
<keyword evidence="5 6" id="KW-0067">ATP-binding</keyword>
<keyword evidence="1" id="KW-0723">Serine/threonine-protein kinase</keyword>
<keyword evidence="3 6" id="KW-0547">Nucleotide-binding</keyword>
<dbReference type="Gene3D" id="3.30.200.20">
    <property type="entry name" value="Phosphorylase Kinase, domain 1"/>
    <property type="match status" value="3"/>
</dbReference>
<sequence length="1047" mass="120990">MSVCTRHFLEGTVFELRGEKMILVETLGRGGFGTVYKFFNETTDTFFAAKMFKSSEFNEFAAEYSKLKVLNNFAQKENRENIVKVFHCFENQRHCFITMEFLPQEYSILRQKWNELDIYTIRRLLFQLIDGILFYSASPFHLVHADLKPENLMLRGSDLQNFQVVIVDFGLADRPHVFGDKFVQTMGYRAPEVVFRMSYGKPIDMFSFGIIALETYCGGNIFGATSNANSITFMEYVLGPFYECRKRTRDKTLLVSLQENAGKIPPSFSLKEIFGIYVPEDEQKRECEIQLLNLIEQALEAVPSRRLTAKNANRVNDEIATPSRSASDEQRPSDAALDHTDENENNDKKSEEGSSSNSNSPLGSSDGDECQDSCPAVRQEDLIERSFENEGSLWIKHGDVINKKDFILEIQNVLGSGGYGVVYLVEDRKNRRNAAMKVFEPGFDSFAEFETKLLRIITTCHGLFTYRNRACIVYELLKESNTVFQCLDGIEKLRLFKKTLHEIATTIDFLASISLVHGDIKPDNIMFRCNGTQLQAVLNDFGLSYSADNKNRQPHTMGYTAPELLFRRCNGLKTDIFSLGVTCVEFLTGKNPFRARSYEQSVIFMEMVLGYFFDFHSLATDHQFEARYQRHRQQNGYVQFGSRSLKSVLNFTAGIEERERMRLEYLIMLTQLEVARRVRAAILTKLFGRKNPLLTHIKYRERYHFSKVSRFLPNKDNYTCFHTLNKGDVIVSNRFECVVDKIIGYGKFGKMFSCHDRKSQQNFTIKVFQNSSLVEYFTETGLYVDFKKLQSHRILGIARVRGAMSFYNHPCIVFEEYEFDLEQYIYLDYPFGMNYLMCRNYIYQLAEALNFVHSPPLNVVIGNLRPSIIMMRKIGNGCYVPVITDFSLAFEERDDPRFRNECDGYQAPEVMFQYSPGCIMDVFSLGAISIELYTGKRAFEGRGIAEVVVNMEALLGDLTMYYGRFEYQEADAFINLLNQANERWPYKYPGSDPIEKLYGMYTEEDAIARPGDLALMKLTHKMLELRPHLRPTSYDIWNDPFFDNLRN</sequence>
<dbReference type="EMBL" id="CADEPM010000002">
    <property type="protein sequence ID" value="CAB3399900.1"/>
    <property type="molecule type" value="Genomic_DNA"/>
</dbReference>
<evidence type="ECO:0000256" key="1">
    <source>
        <dbReference type="ARBA" id="ARBA00022527"/>
    </source>
</evidence>
<feature type="compositionally biased region" description="Basic and acidic residues" evidence="7">
    <location>
        <begin position="326"/>
        <end position="352"/>
    </location>
</feature>
<dbReference type="AlphaFoldDB" id="A0A8S1EG86"/>
<evidence type="ECO:0000256" key="5">
    <source>
        <dbReference type="ARBA" id="ARBA00022840"/>
    </source>
</evidence>
<dbReference type="GO" id="GO:0004674">
    <property type="term" value="F:protein serine/threonine kinase activity"/>
    <property type="evidence" value="ECO:0007669"/>
    <property type="project" value="UniProtKB-KW"/>
</dbReference>
<evidence type="ECO:0000313" key="10">
    <source>
        <dbReference type="Proteomes" id="UP000494206"/>
    </source>
</evidence>
<reference evidence="9 10" key="1">
    <citation type="submission" date="2020-04" db="EMBL/GenBank/DDBJ databases">
        <authorList>
            <person name="Laetsch R D."/>
            <person name="Stevens L."/>
            <person name="Kumar S."/>
            <person name="Blaxter L. M."/>
        </authorList>
    </citation>
    <scope>NUCLEOTIDE SEQUENCE [LARGE SCALE GENOMIC DNA]</scope>
</reference>
<gene>
    <name evidence="9" type="ORF">CBOVIS_LOCUS2949</name>
</gene>
<evidence type="ECO:0000313" key="9">
    <source>
        <dbReference type="EMBL" id="CAB3399900.1"/>
    </source>
</evidence>
<keyword evidence="2" id="KW-0808">Transferase</keyword>
<dbReference type="InterPro" id="IPR000719">
    <property type="entry name" value="Prot_kinase_dom"/>
</dbReference>
<dbReference type="PROSITE" id="PS00107">
    <property type="entry name" value="PROTEIN_KINASE_ATP"/>
    <property type="match status" value="2"/>
</dbReference>
<feature type="domain" description="Protein kinase" evidence="8">
    <location>
        <begin position="21"/>
        <end position="319"/>
    </location>
</feature>
<feature type="domain" description="Protein kinase" evidence="8">
    <location>
        <begin position="737"/>
        <end position="1042"/>
    </location>
</feature>
<evidence type="ECO:0000256" key="6">
    <source>
        <dbReference type="PROSITE-ProRule" id="PRU10141"/>
    </source>
</evidence>
<evidence type="ECO:0000256" key="4">
    <source>
        <dbReference type="ARBA" id="ARBA00022777"/>
    </source>
</evidence>
<keyword evidence="4" id="KW-0418">Kinase</keyword>
<accession>A0A8S1EG86</accession>
<dbReference type="PROSITE" id="PS50011">
    <property type="entry name" value="PROTEIN_KINASE_DOM"/>
    <property type="match status" value="3"/>
</dbReference>
<dbReference type="CDD" id="cd00180">
    <property type="entry name" value="PKc"/>
    <property type="match status" value="1"/>
</dbReference>
<dbReference type="SMART" id="SM00220">
    <property type="entry name" value="S_TKc"/>
    <property type="match status" value="3"/>
</dbReference>
<evidence type="ECO:0000256" key="7">
    <source>
        <dbReference type="SAM" id="MobiDB-lite"/>
    </source>
</evidence>
<feature type="domain" description="Protein kinase" evidence="8">
    <location>
        <begin position="408"/>
        <end position="672"/>
    </location>
</feature>
<dbReference type="InterPro" id="IPR008271">
    <property type="entry name" value="Ser/Thr_kinase_AS"/>
</dbReference>
<dbReference type="InterPro" id="IPR011009">
    <property type="entry name" value="Kinase-like_dom_sf"/>
</dbReference>
<feature type="region of interest" description="Disordered" evidence="7">
    <location>
        <begin position="313"/>
        <end position="374"/>
    </location>
</feature>
<dbReference type="InterPro" id="IPR050494">
    <property type="entry name" value="Ser_Thr_dual-spec_kinase"/>
</dbReference>
<protein>
    <recommendedName>
        <fullName evidence="8">Protein kinase domain-containing protein</fullName>
    </recommendedName>
</protein>
<dbReference type="Gene3D" id="1.10.510.10">
    <property type="entry name" value="Transferase(Phosphotransferase) domain 1"/>
    <property type="match status" value="3"/>
</dbReference>
<dbReference type="PROSITE" id="PS00108">
    <property type="entry name" value="PROTEIN_KINASE_ST"/>
    <property type="match status" value="2"/>
</dbReference>
<name>A0A8S1EG86_9PELO</name>
<dbReference type="PANTHER" id="PTHR24058">
    <property type="entry name" value="DUAL SPECIFICITY PROTEIN KINASE"/>
    <property type="match status" value="1"/>
</dbReference>
<dbReference type="InterPro" id="IPR017441">
    <property type="entry name" value="Protein_kinase_ATP_BS"/>
</dbReference>
<dbReference type="SUPFAM" id="SSF56112">
    <property type="entry name" value="Protein kinase-like (PK-like)"/>
    <property type="match status" value="3"/>
</dbReference>
<dbReference type="OrthoDB" id="5845449at2759"/>
<proteinExistence type="predicted"/>
<evidence type="ECO:0000256" key="3">
    <source>
        <dbReference type="ARBA" id="ARBA00022741"/>
    </source>
</evidence>
<comment type="caution">
    <text evidence="9">The sequence shown here is derived from an EMBL/GenBank/DDBJ whole genome shotgun (WGS) entry which is preliminary data.</text>
</comment>
<evidence type="ECO:0000256" key="2">
    <source>
        <dbReference type="ARBA" id="ARBA00022679"/>
    </source>
</evidence>
<dbReference type="Proteomes" id="UP000494206">
    <property type="component" value="Unassembled WGS sequence"/>
</dbReference>